<dbReference type="SMART" id="SM00456">
    <property type="entry name" value="WW"/>
    <property type="match status" value="2"/>
</dbReference>
<name>A0A3Q4HEL8_NEOBR</name>
<dbReference type="Pfam" id="PF25541">
    <property type="entry name" value="TBCA_PH"/>
    <property type="match status" value="1"/>
</dbReference>
<dbReference type="FunFam" id="2.30.29.30:FF:000083">
    <property type="entry name" value="Pleckstrin homology domain-containing family A member 5"/>
    <property type="match status" value="1"/>
</dbReference>
<keyword evidence="6" id="KW-1185">Reference proteome</keyword>
<dbReference type="Ensembl" id="ENSNBRT00000020956.1">
    <property type="protein sequence ID" value="ENSNBRP00000020406.1"/>
    <property type="gene ID" value="ENSNBRG00000015656.1"/>
</dbReference>
<dbReference type="CDD" id="cd13248">
    <property type="entry name" value="PH_PEPP1_2_3"/>
    <property type="match status" value="1"/>
</dbReference>
<dbReference type="Gene3D" id="2.30.29.30">
    <property type="entry name" value="Pleckstrin-homology domain (PH domain)/Phosphotyrosine-binding domain (PTB)"/>
    <property type="match status" value="1"/>
</dbReference>
<feature type="compositionally biased region" description="Low complexity" evidence="2">
    <location>
        <begin position="808"/>
        <end position="822"/>
    </location>
</feature>
<dbReference type="GeneTree" id="ENSGT00940000155817"/>
<feature type="domain" description="WW" evidence="4">
    <location>
        <begin position="8"/>
        <end position="41"/>
    </location>
</feature>
<feature type="region of interest" description="Disordered" evidence="2">
    <location>
        <begin position="806"/>
        <end position="909"/>
    </location>
</feature>
<reference evidence="5" key="2">
    <citation type="submission" date="2025-09" db="UniProtKB">
        <authorList>
            <consortium name="Ensembl"/>
        </authorList>
    </citation>
    <scope>IDENTIFICATION</scope>
</reference>
<dbReference type="Gene3D" id="2.20.70.10">
    <property type="match status" value="2"/>
</dbReference>
<proteinExistence type="predicted"/>
<evidence type="ECO:0000256" key="1">
    <source>
        <dbReference type="SAM" id="Coils"/>
    </source>
</evidence>
<dbReference type="OMA" id="VEQWVIA"/>
<dbReference type="Pfam" id="PF00397">
    <property type="entry name" value="WW"/>
    <property type="match status" value="1"/>
</dbReference>
<evidence type="ECO:0000259" key="3">
    <source>
        <dbReference type="PROSITE" id="PS50003"/>
    </source>
</evidence>
<feature type="domain" description="WW" evidence="4">
    <location>
        <begin position="53"/>
        <end position="86"/>
    </location>
</feature>
<feature type="compositionally biased region" description="Basic and acidic residues" evidence="2">
    <location>
        <begin position="891"/>
        <end position="902"/>
    </location>
</feature>
<feature type="compositionally biased region" description="Basic residues" evidence="2">
    <location>
        <begin position="974"/>
        <end position="988"/>
    </location>
</feature>
<organism evidence="5 6">
    <name type="scientific">Neolamprologus brichardi</name>
    <name type="common">Fairy cichlid</name>
    <name type="synonym">Lamprologus brichardi</name>
    <dbReference type="NCBI Taxonomy" id="32507"/>
    <lineage>
        <taxon>Eukaryota</taxon>
        <taxon>Metazoa</taxon>
        <taxon>Chordata</taxon>
        <taxon>Craniata</taxon>
        <taxon>Vertebrata</taxon>
        <taxon>Euteleostomi</taxon>
        <taxon>Actinopterygii</taxon>
        <taxon>Neopterygii</taxon>
        <taxon>Teleostei</taxon>
        <taxon>Neoteleostei</taxon>
        <taxon>Acanthomorphata</taxon>
        <taxon>Ovalentaria</taxon>
        <taxon>Cichlomorphae</taxon>
        <taxon>Cichliformes</taxon>
        <taxon>Cichlidae</taxon>
        <taxon>African cichlids</taxon>
        <taxon>Pseudocrenilabrinae</taxon>
        <taxon>Lamprologini</taxon>
        <taxon>Neolamprologus</taxon>
    </lineage>
</organism>
<evidence type="ECO:0000259" key="4">
    <source>
        <dbReference type="PROSITE" id="PS50020"/>
    </source>
</evidence>
<feature type="compositionally biased region" description="Polar residues" evidence="2">
    <location>
        <begin position="830"/>
        <end position="841"/>
    </location>
</feature>
<dbReference type="InterPro" id="IPR036020">
    <property type="entry name" value="WW_dom_sf"/>
</dbReference>
<feature type="compositionally biased region" description="Polar residues" evidence="2">
    <location>
        <begin position="357"/>
        <end position="376"/>
    </location>
</feature>
<dbReference type="InterPro" id="IPR057971">
    <property type="entry name" value="PKHA4-7_TBCA"/>
</dbReference>
<reference evidence="5" key="1">
    <citation type="submission" date="2025-08" db="UniProtKB">
        <authorList>
            <consortium name="Ensembl"/>
        </authorList>
    </citation>
    <scope>IDENTIFICATION</scope>
</reference>
<keyword evidence="1" id="KW-0175">Coiled coil</keyword>
<feature type="coiled-coil region" evidence="1">
    <location>
        <begin position="672"/>
        <end position="706"/>
    </location>
</feature>
<evidence type="ECO:0000256" key="2">
    <source>
        <dbReference type="SAM" id="MobiDB-lite"/>
    </source>
</evidence>
<evidence type="ECO:0000313" key="6">
    <source>
        <dbReference type="Proteomes" id="UP000261580"/>
    </source>
</evidence>
<dbReference type="CDD" id="cd00201">
    <property type="entry name" value="WW"/>
    <property type="match status" value="2"/>
</dbReference>
<dbReference type="STRING" id="32507.ENSNBRP00000020406"/>
<dbReference type="PROSITE" id="PS50020">
    <property type="entry name" value="WW_DOMAIN_2"/>
    <property type="match status" value="2"/>
</dbReference>
<dbReference type="PANTHER" id="PTHR12752">
    <property type="entry name" value="PHOSPHOINOSITOL 3-PHOSPHATE-BINDING PROTEIN"/>
    <property type="match status" value="1"/>
</dbReference>
<sequence length="1134" mass="127891">MAAPLGRDTLPEHWSYGVCGDGRVFFINDETRTTTWLHPRSGQPVNSGHMIRSDLPCGWEEGFTDEGASYFINHNQRTTTFRHPVTGQISPENMDFILQPQGTRMMSKPAGEQLSSTTVSEASTAITSSTVDTSASKGSRSSGKVHSFGKREQSIKRNPNVPVVVRGWLYKQDSSGMRLWKRKWFVLADFCLFYYKDSREESVLGSIPLPSYVISPVGLEDHINRKYAFKAEHTGMRTYYFSADTQEDMNTWLRAMNQATLMQNHSDECCHSPTDKLEKLSQQAVPQTNHVSHHKTKTFDSETTRQMIHEVLLEPIHRDAEERCSFHKDSPATIMLDPPIGSTAPVSRVPSRAPSRAASTLPSSICTRNGLVSTPSPILEPNGIAAGTYQRAPEPPANNTQKQRRSTLEQVEQWVIAIYKNNTLPRRTPPTQHKYTSLDAYQTLPKTPRQSPPPGRLGEYKYAQDRLSHFRLSPDQGGPASNTVWQLYEWQQRHQYRHGSPTAPLYTPAPEYPFGPRPPSTVPPSSSAPRSEGSPRCVSVPPSSADIPPPGPPPGISRTLSPARRPHTPAERVTVKPVSDISVLNIPFTVSPRRTKSQLFKAATVERRSMPPSGYITHTVSAPSLHGKTADDTYMQLKKDLEYLDLKVRKIMMDKVDHLIPLSRLCEQDNILKDLEARISSLKDDKDKLESVLDLSHQQMEQYQEQPGHAHKIAYQQRLLQEDLVTIRAQISRISTEMAHAWEEYSRLENSVEQLRLALQAQMNHSQEKAEMKRELWRIEDVMAGLSASKANYKITIDSVQNPERKLVPSVSEPAVPSPSAEIQPPPRSSIPNIHSYTLPHSTVPKWAEDSAPPRPPLPRQYDYEDIPPVVPPLPKEASVIRHTSVRGLKRQSDERKRDRESGQYVVNGDYKTDLRSYLSEPELPGVNHHNIGSDTDYQPKSALECLSSTSEVLHPSSSQARGRMTAEEQLERMKRHQKALVRERKRNLSQGERSSTEGQSDEGWNPVKERGRIQSDEWVTVTATRIREVDVEPLDYDLDISRELSKPEKVLIPERYIESDTDEPLSPEELEERARRAERIKTLLAKSSVQNIQPSAPLDFTELDSALQQQERIMNVSQMLASEASRKSKLVAG</sequence>
<accession>A0A3Q4HEL8</accession>
<dbReference type="InterPro" id="IPR040392">
    <property type="entry name" value="PKHA4-7_PH"/>
</dbReference>
<feature type="region of interest" description="Disordered" evidence="2">
    <location>
        <begin position="498"/>
        <end position="572"/>
    </location>
</feature>
<evidence type="ECO:0000313" key="5">
    <source>
        <dbReference type="Ensembl" id="ENSNBRP00000020406.1"/>
    </source>
</evidence>
<feature type="compositionally biased region" description="Polar residues" evidence="2">
    <location>
        <begin position="425"/>
        <end position="435"/>
    </location>
</feature>
<dbReference type="InterPro" id="IPR001202">
    <property type="entry name" value="WW_dom"/>
</dbReference>
<dbReference type="PROSITE" id="PS01159">
    <property type="entry name" value="WW_DOMAIN_1"/>
    <property type="match status" value="1"/>
</dbReference>
<feature type="region of interest" description="Disordered" evidence="2">
    <location>
        <begin position="425"/>
        <end position="459"/>
    </location>
</feature>
<feature type="compositionally biased region" description="Pro residues" evidence="2">
    <location>
        <begin position="510"/>
        <end position="522"/>
    </location>
</feature>
<dbReference type="AlphaFoldDB" id="A0A3Q4HEL8"/>
<feature type="compositionally biased region" description="Polar residues" evidence="2">
    <location>
        <begin position="951"/>
        <end position="961"/>
    </location>
</feature>
<feature type="compositionally biased region" description="Polar residues" evidence="2">
    <location>
        <begin position="119"/>
        <end position="144"/>
    </location>
</feature>
<dbReference type="SUPFAM" id="SSF50729">
    <property type="entry name" value="PH domain-like"/>
    <property type="match status" value="1"/>
</dbReference>
<protein>
    <submittedName>
        <fullName evidence="5">Pleckstrin homology domain containing, family A member 7a</fullName>
    </submittedName>
</protein>
<dbReference type="InterPro" id="IPR001849">
    <property type="entry name" value="PH_domain"/>
</dbReference>
<dbReference type="SMART" id="SM00233">
    <property type="entry name" value="PH"/>
    <property type="match status" value="1"/>
</dbReference>
<dbReference type="PANTHER" id="PTHR12752:SF4">
    <property type="entry name" value="PLECKSTRIN HOMOLOGY DOMAIN-CONTAINING FAMILY A MEMBER 7"/>
    <property type="match status" value="1"/>
</dbReference>
<feature type="region of interest" description="Disordered" evidence="2">
    <location>
        <begin position="951"/>
        <end position="1008"/>
    </location>
</feature>
<dbReference type="Bgee" id="ENSNBRG00000015656">
    <property type="expression patterns" value="Expressed in heart and 5 other cell types or tissues"/>
</dbReference>
<dbReference type="Proteomes" id="UP000261580">
    <property type="component" value="Unassembled WGS sequence"/>
</dbReference>
<dbReference type="SUPFAM" id="SSF51045">
    <property type="entry name" value="WW domain"/>
    <property type="match status" value="2"/>
</dbReference>
<feature type="region of interest" description="Disordered" evidence="2">
    <location>
        <begin position="119"/>
        <end position="154"/>
    </location>
</feature>
<dbReference type="PROSITE" id="PS50003">
    <property type="entry name" value="PH_DOMAIN"/>
    <property type="match status" value="1"/>
</dbReference>
<feature type="compositionally biased region" description="Polar residues" evidence="2">
    <location>
        <begin position="989"/>
        <end position="999"/>
    </location>
</feature>
<feature type="domain" description="PH" evidence="3">
    <location>
        <begin position="162"/>
        <end position="261"/>
    </location>
</feature>
<dbReference type="Pfam" id="PF00169">
    <property type="entry name" value="PH"/>
    <property type="match status" value="1"/>
</dbReference>
<feature type="region of interest" description="Disordered" evidence="2">
    <location>
        <begin position="331"/>
        <end position="406"/>
    </location>
</feature>
<dbReference type="InterPro" id="IPR011993">
    <property type="entry name" value="PH-like_dom_sf"/>
</dbReference>